<organism evidence="2 3">
    <name type="scientific">Pisum sativum</name>
    <name type="common">Garden pea</name>
    <name type="synonym">Lathyrus oleraceus</name>
    <dbReference type="NCBI Taxonomy" id="3888"/>
    <lineage>
        <taxon>Eukaryota</taxon>
        <taxon>Viridiplantae</taxon>
        <taxon>Streptophyta</taxon>
        <taxon>Embryophyta</taxon>
        <taxon>Tracheophyta</taxon>
        <taxon>Spermatophyta</taxon>
        <taxon>Magnoliopsida</taxon>
        <taxon>eudicotyledons</taxon>
        <taxon>Gunneridae</taxon>
        <taxon>Pentapetalae</taxon>
        <taxon>rosids</taxon>
        <taxon>fabids</taxon>
        <taxon>Fabales</taxon>
        <taxon>Fabaceae</taxon>
        <taxon>Papilionoideae</taxon>
        <taxon>50 kb inversion clade</taxon>
        <taxon>NPAAA clade</taxon>
        <taxon>Hologalegina</taxon>
        <taxon>IRL clade</taxon>
        <taxon>Fabeae</taxon>
        <taxon>Lathyrus</taxon>
    </lineage>
</organism>
<dbReference type="InterPro" id="IPR012340">
    <property type="entry name" value="NA-bd_OB-fold"/>
</dbReference>
<keyword evidence="3" id="KW-1185">Reference proteome</keyword>
<dbReference type="Proteomes" id="UP001058974">
    <property type="component" value="Chromosome 4"/>
</dbReference>
<dbReference type="GO" id="GO:0003690">
    <property type="term" value="F:double-stranded DNA binding"/>
    <property type="evidence" value="ECO:0007669"/>
    <property type="project" value="TreeGrafter"/>
</dbReference>
<dbReference type="InterPro" id="IPR046341">
    <property type="entry name" value="SET_dom_sf"/>
</dbReference>
<dbReference type="Gene3D" id="2.170.270.10">
    <property type="entry name" value="SET domain"/>
    <property type="match status" value="1"/>
</dbReference>
<accession>A0A9D4XGA0</accession>
<evidence type="ECO:0000313" key="2">
    <source>
        <dbReference type="EMBL" id="KAI5420673.1"/>
    </source>
</evidence>
<reference evidence="2 3" key="1">
    <citation type="journal article" date="2022" name="Nat. Genet.">
        <title>Improved pea reference genome and pan-genome highlight genomic features and evolutionary characteristics.</title>
        <authorList>
            <person name="Yang T."/>
            <person name="Liu R."/>
            <person name="Luo Y."/>
            <person name="Hu S."/>
            <person name="Wang D."/>
            <person name="Wang C."/>
            <person name="Pandey M.K."/>
            <person name="Ge S."/>
            <person name="Xu Q."/>
            <person name="Li N."/>
            <person name="Li G."/>
            <person name="Huang Y."/>
            <person name="Saxena R.K."/>
            <person name="Ji Y."/>
            <person name="Li M."/>
            <person name="Yan X."/>
            <person name="He Y."/>
            <person name="Liu Y."/>
            <person name="Wang X."/>
            <person name="Xiang C."/>
            <person name="Varshney R.K."/>
            <person name="Ding H."/>
            <person name="Gao S."/>
            <person name="Zong X."/>
        </authorList>
    </citation>
    <scope>NUCLEOTIDE SEQUENCE [LARGE SCALE GENOMIC DNA]</scope>
    <source>
        <strain evidence="2 3">cv. Zhongwan 6</strain>
    </source>
</reference>
<dbReference type="PANTHER" id="PTHR45660">
    <property type="entry name" value="HISTONE-LYSINE N-METHYLTRANSFERASE SETMAR"/>
    <property type="match status" value="1"/>
</dbReference>
<dbReference type="SUPFAM" id="SSF82199">
    <property type="entry name" value="SET domain"/>
    <property type="match status" value="1"/>
</dbReference>
<dbReference type="InterPro" id="IPR001214">
    <property type="entry name" value="SET_dom"/>
</dbReference>
<dbReference type="Gene3D" id="2.40.50.140">
    <property type="entry name" value="Nucleic acid-binding proteins"/>
    <property type="match status" value="1"/>
</dbReference>
<dbReference type="SMART" id="SM00317">
    <property type="entry name" value="SET"/>
    <property type="match status" value="1"/>
</dbReference>
<dbReference type="PANTHER" id="PTHR45660:SF73">
    <property type="entry name" value="HISTONE-LYSINE N-METHYLTRANSFERASE, H3 LYSINE-9 SPECIFIC SUVH1"/>
    <property type="match status" value="1"/>
</dbReference>
<dbReference type="InterPro" id="IPR051357">
    <property type="entry name" value="H3K9_HMTase_SUVAR3-9"/>
</dbReference>
<dbReference type="AlphaFoldDB" id="A0A9D4XGA0"/>
<evidence type="ECO:0000259" key="1">
    <source>
        <dbReference type="PROSITE" id="PS50280"/>
    </source>
</evidence>
<proteinExistence type="predicted"/>
<dbReference type="Pfam" id="PF00856">
    <property type="entry name" value="SET"/>
    <property type="match status" value="1"/>
</dbReference>
<dbReference type="Gramene" id="Psat04G0449400-T1">
    <property type="protein sequence ID" value="KAI5420673.1"/>
    <property type="gene ID" value="KIW84_044494"/>
</dbReference>
<name>A0A9D4XGA0_PEA</name>
<gene>
    <name evidence="2" type="ORF">KIW84_044494</name>
</gene>
<dbReference type="EMBL" id="JAMSHJ010000004">
    <property type="protein sequence ID" value="KAI5420673.1"/>
    <property type="molecule type" value="Genomic_DNA"/>
</dbReference>
<feature type="domain" description="SET" evidence="1">
    <location>
        <begin position="1"/>
        <end position="146"/>
    </location>
</feature>
<evidence type="ECO:0000313" key="3">
    <source>
        <dbReference type="Proteomes" id="UP001058974"/>
    </source>
</evidence>
<protein>
    <recommendedName>
        <fullName evidence="1">SET domain-containing protein</fullName>
    </recommendedName>
</protein>
<comment type="caution">
    <text evidence="2">The sequence shown here is derived from an EMBL/GenBank/DDBJ whole genome shotgun (WGS) entry which is preliminary data.</text>
</comment>
<sequence>MEVFKTKDKGWGLRSLDPIRAGAFICEYAGEVIDKARLSQLIREGDTAEYVFDTTRVYESFKWNYEPKLLDEVRANESSEDYAMPHPLIINAKNVGNVARFMNHSCSPNVFWQPVLYEENNQSFLHVAFFALRHIPPMQELTYDYGADRSDNAEGSSAHKDVFGVLHQVVRSQIGGSGKKACINVTLSDDCGAELDVTLWESYANQHTSYIKDNAPPATRKLNVSNAWNGSKLLLNYDHPQVTAFKSNFEDGKPYSISSQTMSVNFASQTAFEERSFSFVKDMKTIGQIMSLKDDTFCNTIGMTKRFKSNRFV</sequence>
<dbReference type="PROSITE" id="PS50280">
    <property type="entry name" value="SET"/>
    <property type="match status" value="1"/>
</dbReference>